<accession>A0A3B0SCW5</accession>
<protein>
    <recommendedName>
        <fullName evidence="10">4-hydroxy-tetrahydrodipicolinate reductase</fullName>
        <ecNumber evidence="10">1.17.1.8</ecNumber>
    </recommendedName>
</protein>
<dbReference type="Pfam" id="PF05173">
    <property type="entry name" value="DapB_C"/>
    <property type="match status" value="1"/>
</dbReference>
<dbReference type="EMBL" id="UOEK01000054">
    <property type="protein sequence ID" value="VAV94193.1"/>
    <property type="molecule type" value="Genomic_DNA"/>
</dbReference>
<evidence type="ECO:0000259" key="13">
    <source>
        <dbReference type="Pfam" id="PF01113"/>
    </source>
</evidence>
<dbReference type="PANTHER" id="PTHR20836">
    <property type="entry name" value="DIHYDRODIPICOLINATE REDUCTASE"/>
    <property type="match status" value="1"/>
</dbReference>
<dbReference type="InterPro" id="IPR023940">
    <property type="entry name" value="DHDPR_bac"/>
</dbReference>
<evidence type="ECO:0000256" key="1">
    <source>
        <dbReference type="ARBA" id="ARBA00006642"/>
    </source>
</evidence>
<evidence type="ECO:0000259" key="14">
    <source>
        <dbReference type="Pfam" id="PF05173"/>
    </source>
</evidence>
<dbReference type="InterPro" id="IPR000846">
    <property type="entry name" value="DapB_N"/>
</dbReference>
<comment type="pathway">
    <text evidence="9">Amino-acid biosynthesis; L-lysine biosynthesis via DAP pathway; (S)-tetrahydrodipicolinate from L-aspartate: step 4/4.</text>
</comment>
<dbReference type="Gene3D" id="3.30.360.10">
    <property type="entry name" value="Dihydrodipicolinate Reductase, domain 2"/>
    <property type="match status" value="1"/>
</dbReference>
<keyword evidence="5" id="KW-0220">Diaminopimelate biosynthesis</keyword>
<comment type="similarity">
    <text evidence="1">Belongs to the DapB family.</text>
</comment>
<evidence type="ECO:0000256" key="8">
    <source>
        <dbReference type="ARBA" id="ARBA00023154"/>
    </source>
</evidence>
<dbReference type="AlphaFoldDB" id="A0A3B0SCW5"/>
<evidence type="ECO:0000256" key="5">
    <source>
        <dbReference type="ARBA" id="ARBA00022915"/>
    </source>
</evidence>
<evidence type="ECO:0000256" key="3">
    <source>
        <dbReference type="ARBA" id="ARBA00022605"/>
    </source>
</evidence>
<dbReference type="GO" id="GO:0008839">
    <property type="term" value="F:4-hydroxy-tetrahydrodipicolinate reductase"/>
    <property type="evidence" value="ECO:0007669"/>
    <property type="project" value="UniProtKB-EC"/>
</dbReference>
<dbReference type="PANTHER" id="PTHR20836:SF0">
    <property type="entry name" value="4-HYDROXY-TETRAHYDRODIPICOLINATE REDUCTASE 1, CHLOROPLASTIC-RELATED"/>
    <property type="match status" value="1"/>
</dbReference>
<evidence type="ECO:0000256" key="4">
    <source>
        <dbReference type="ARBA" id="ARBA00022857"/>
    </source>
</evidence>
<evidence type="ECO:0000256" key="7">
    <source>
        <dbReference type="ARBA" id="ARBA00023027"/>
    </source>
</evidence>
<feature type="domain" description="Dihydrodipicolinate reductase C-terminal" evidence="14">
    <location>
        <begin position="117"/>
        <end position="250"/>
    </location>
</feature>
<evidence type="ECO:0000256" key="9">
    <source>
        <dbReference type="ARBA" id="ARBA00037922"/>
    </source>
</evidence>
<keyword evidence="8" id="KW-0457">Lysine biosynthesis</keyword>
<reference evidence="15" key="1">
    <citation type="submission" date="2018-06" db="EMBL/GenBank/DDBJ databases">
        <authorList>
            <person name="Zhirakovskaya E."/>
        </authorList>
    </citation>
    <scope>NUCLEOTIDE SEQUENCE</scope>
</reference>
<evidence type="ECO:0000313" key="15">
    <source>
        <dbReference type="EMBL" id="VAV94193.1"/>
    </source>
</evidence>
<keyword evidence="6 15" id="KW-0560">Oxidoreductase</keyword>
<evidence type="ECO:0000256" key="11">
    <source>
        <dbReference type="ARBA" id="ARBA00049080"/>
    </source>
</evidence>
<dbReference type="Pfam" id="PF01113">
    <property type="entry name" value="DapB_N"/>
    <property type="match status" value="1"/>
</dbReference>
<evidence type="ECO:0000256" key="6">
    <source>
        <dbReference type="ARBA" id="ARBA00023002"/>
    </source>
</evidence>
<evidence type="ECO:0000256" key="2">
    <source>
        <dbReference type="ARBA" id="ARBA00022490"/>
    </source>
</evidence>
<dbReference type="HAMAP" id="MF_00102">
    <property type="entry name" value="DapB"/>
    <property type="match status" value="1"/>
</dbReference>
<evidence type="ECO:0000256" key="12">
    <source>
        <dbReference type="ARBA" id="ARBA00049396"/>
    </source>
</evidence>
<gene>
    <name evidence="15" type="ORF">MNBD_ACTINO02-342</name>
</gene>
<dbReference type="SUPFAM" id="SSF55347">
    <property type="entry name" value="Glyceraldehyde-3-phosphate dehydrogenase-like, C-terminal domain"/>
    <property type="match status" value="1"/>
</dbReference>
<dbReference type="PROSITE" id="PS01298">
    <property type="entry name" value="DAPB"/>
    <property type="match status" value="1"/>
</dbReference>
<organism evidence="15">
    <name type="scientific">hydrothermal vent metagenome</name>
    <dbReference type="NCBI Taxonomy" id="652676"/>
    <lineage>
        <taxon>unclassified sequences</taxon>
        <taxon>metagenomes</taxon>
        <taxon>ecological metagenomes</taxon>
    </lineage>
</organism>
<dbReference type="SUPFAM" id="SSF51735">
    <property type="entry name" value="NAD(P)-binding Rossmann-fold domains"/>
    <property type="match status" value="1"/>
</dbReference>
<keyword evidence="2" id="KW-0963">Cytoplasm</keyword>
<dbReference type="Gene3D" id="3.40.50.720">
    <property type="entry name" value="NAD(P)-binding Rossmann-like Domain"/>
    <property type="match status" value="1"/>
</dbReference>
<sequence>MKVGVSGAGGRMGRTVAYAVSGAADLELTALFDPHAVDQTLCDIRIGNERSVLDGCDVVVEFTRPDVVINNLGAWGRAGMHAVVGTSGFDDKRVVELEAMWPQGGPRCLVVPNFSIGAVVMQRLAELAAPHFAASEIIEMHHDRKVDAPSGTALATARRMAAVSQQHRATESENLVEGATGARVHGIPVHSVRLPGLVAHQEILFGSVGETLRIKHDTTDRSAFMPGVLAAIRGVAALPQSVTLGLDDILGI</sequence>
<proteinExistence type="inferred from homology"/>
<dbReference type="GO" id="GO:0009089">
    <property type="term" value="P:lysine biosynthetic process via diaminopimelate"/>
    <property type="evidence" value="ECO:0007669"/>
    <property type="project" value="InterPro"/>
</dbReference>
<comment type="catalytic activity">
    <reaction evidence="11">
        <text>(S)-2,3,4,5-tetrahydrodipicolinate + NADP(+) + H2O = (2S,4S)-4-hydroxy-2,3,4,5-tetrahydrodipicolinate + NADPH + H(+)</text>
        <dbReference type="Rhea" id="RHEA:35331"/>
        <dbReference type="ChEBI" id="CHEBI:15377"/>
        <dbReference type="ChEBI" id="CHEBI:15378"/>
        <dbReference type="ChEBI" id="CHEBI:16845"/>
        <dbReference type="ChEBI" id="CHEBI:57783"/>
        <dbReference type="ChEBI" id="CHEBI:58349"/>
        <dbReference type="ChEBI" id="CHEBI:67139"/>
        <dbReference type="EC" id="1.17.1.8"/>
    </reaction>
</comment>
<dbReference type="NCBIfam" id="TIGR00036">
    <property type="entry name" value="dapB"/>
    <property type="match status" value="1"/>
</dbReference>
<evidence type="ECO:0000256" key="10">
    <source>
        <dbReference type="ARBA" id="ARBA00038983"/>
    </source>
</evidence>
<dbReference type="GO" id="GO:0005829">
    <property type="term" value="C:cytosol"/>
    <property type="evidence" value="ECO:0007669"/>
    <property type="project" value="TreeGrafter"/>
</dbReference>
<name>A0A3B0SCW5_9ZZZZ</name>
<dbReference type="InterPro" id="IPR036291">
    <property type="entry name" value="NAD(P)-bd_dom_sf"/>
</dbReference>
<dbReference type="FunFam" id="3.30.360.10:FF:000009">
    <property type="entry name" value="4-hydroxy-tetrahydrodipicolinate reductase"/>
    <property type="match status" value="1"/>
</dbReference>
<dbReference type="PIRSF" id="PIRSF000161">
    <property type="entry name" value="DHPR"/>
    <property type="match status" value="1"/>
</dbReference>
<keyword evidence="7" id="KW-0520">NAD</keyword>
<dbReference type="InterPro" id="IPR022663">
    <property type="entry name" value="DapB_C"/>
</dbReference>
<dbReference type="InterPro" id="IPR022664">
    <property type="entry name" value="DapB_N_CS"/>
</dbReference>
<keyword evidence="4" id="KW-0521">NADP</keyword>
<keyword evidence="3" id="KW-0028">Amino-acid biosynthesis</keyword>
<dbReference type="EC" id="1.17.1.8" evidence="10"/>
<dbReference type="GO" id="GO:0019877">
    <property type="term" value="P:diaminopimelate biosynthetic process"/>
    <property type="evidence" value="ECO:0007669"/>
    <property type="project" value="UniProtKB-KW"/>
</dbReference>
<comment type="catalytic activity">
    <reaction evidence="12">
        <text>(S)-2,3,4,5-tetrahydrodipicolinate + NAD(+) + H2O = (2S,4S)-4-hydroxy-2,3,4,5-tetrahydrodipicolinate + NADH + H(+)</text>
        <dbReference type="Rhea" id="RHEA:35323"/>
        <dbReference type="ChEBI" id="CHEBI:15377"/>
        <dbReference type="ChEBI" id="CHEBI:15378"/>
        <dbReference type="ChEBI" id="CHEBI:16845"/>
        <dbReference type="ChEBI" id="CHEBI:57540"/>
        <dbReference type="ChEBI" id="CHEBI:57945"/>
        <dbReference type="ChEBI" id="CHEBI:67139"/>
        <dbReference type="EC" id="1.17.1.8"/>
    </reaction>
</comment>
<dbReference type="CDD" id="cd02274">
    <property type="entry name" value="DHDPR_N"/>
    <property type="match status" value="1"/>
</dbReference>
<feature type="domain" description="Dihydrodipicolinate reductase N-terminal" evidence="13">
    <location>
        <begin position="1"/>
        <end position="114"/>
    </location>
</feature>